<evidence type="ECO:0000313" key="1">
    <source>
        <dbReference type="EMBL" id="SVB17912.1"/>
    </source>
</evidence>
<dbReference type="EMBL" id="UINC01031601">
    <property type="protein sequence ID" value="SVB17912.1"/>
    <property type="molecule type" value="Genomic_DNA"/>
</dbReference>
<feature type="non-terminal residue" evidence="1">
    <location>
        <position position="239"/>
    </location>
</feature>
<name>A0A382BWL3_9ZZZZ</name>
<protein>
    <submittedName>
        <fullName evidence="1">Uncharacterized protein</fullName>
    </submittedName>
</protein>
<proteinExistence type="predicted"/>
<gene>
    <name evidence="1" type="ORF">METZ01_LOCUS170766</name>
</gene>
<dbReference type="AlphaFoldDB" id="A0A382BWL3"/>
<sequence>MGMYVNYPQFEEPFSGAPFFPNNTGHTILSGFVDEEEHKDYYYDAGTYDPFFPARTYRDRKNFYLVVRGDGSDLYTGAKPEVLTERDPQETVDPKAPEYNVISFGRCYMTSYQTEAAVANLPKVEVSYVAENVMFETSGDNFLSPMIDPKSGNQYEDMHCSIPRRVERNPVSVVRPGDINFTVDSFSGLGIDFDSLHLESYSISFDIPRGAENNLGYKFPLTRKVNFTAPVSLNINGIV</sequence>
<reference evidence="1" key="1">
    <citation type="submission" date="2018-05" db="EMBL/GenBank/DDBJ databases">
        <authorList>
            <person name="Lanie J.A."/>
            <person name="Ng W.-L."/>
            <person name="Kazmierczak K.M."/>
            <person name="Andrzejewski T.M."/>
            <person name="Davidsen T.M."/>
            <person name="Wayne K.J."/>
            <person name="Tettelin H."/>
            <person name="Glass J.I."/>
            <person name="Rusch D."/>
            <person name="Podicherti R."/>
            <person name="Tsui H.-C.T."/>
            <person name="Winkler M.E."/>
        </authorList>
    </citation>
    <scope>NUCLEOTIDE SEQUENCE</scope>
</reference>
<organism evidence="1">
    <name type="scientific">marine metagenome</name>
    <dbReference type="NCBI Taxonomy" id="408172"/>
    <lineage>
        <taxon>unclassified sequences</taxon>
        <taxon>metagenomes</taxon>
        <taxon>ecological metagenomes</taxon>
    </lineage>
</organism>
<accession>A0A382BWL3</accession>